<dbReference type="CDD" id="cd01670">
    <property type="entry name" value="Death"/>
    <property type="match status" value="2"/>
</dbReference>
<feature type="region of interest" description="Disordered" evidence="1">
    <location>
        <begin position="8"/>
        <end position="93"/>
    </location>
</feature>
<evidence type="ECO:0000313" key="3">
    <source>
        <dbReference type="Proteomes" id="UP000515163"/>
    </source>
</evidence>
<feature type="domain" description="Death" evidence="2">
    <location>
        <begin position="209"/>
        <end position="291"/>
    </location>
</feature>
<dbReference type="InterPro" id="IPR016729">
    <property type="entry name" value="FADD"/>
</dbReference>
<protein>
    <submittedName>
        <fullName evidence="4">Uncharacterized protein LOC116300953</fullName>
    </submittedName>
</protein>
<accession>A0A6P8IGD2</accession>
<dbReference type="OrthoDB" id="9408020at2759"/>
<evidence type="ECO:0000259" key="2">
    <source>
        <dbReference type="PROSITE" id="PS50017"/>
    </source>
</evidence>
<feature type="compositionally biased region" description="Basic and acidic residues" evidence="1">
    <location>
        <begin position="17"/>
        <end position="28"/>
    </location>
</feature>
<reference evidence="4" key="1">
    <citation type="submission" date="2025-08" db="UniProtKB">
        <authorList>
            <consortium name="RefSeq"/>
        </authorList>
    </citation>
    <scope>IDENTIFICATION</scope>
</reference>
<dbReference type="AlphaFoldDB" id="A0A6P8IGD2"/>
<dbReference type="SMART" id="SM00005">
    <property type="entry name" value="DEATH"/>
    <property type="match status" value="2"/>
</dbReference>
<evidence type="ECO:0000313" key="4">
    <source>
        <dbReference type="RefSeq" id="XP_031565794.1"/>
    </source>
</evidence>
<feature type="domain" description="Death" evidence="2">
    <location>
        <begin position="123"/>
        <end position="195"/>
    </location>
</feature>
<dbReference type="InterPro" id="IPR000488">
    <property type="entry name" value="Death_dom"/>
</dbReference>
<feature type="compositionally biased region" description="Polar residues" evidence="1">
    <location>
        <begin position="38"/>
        <end position="71"/>
    </location>
</feature>
<dbReference type="SUPFAM" id="SSF47986">
    <property type="entry name" value="DEATH domain"/>
    <property type="match status" value="2"/>
</dbReference>
<dbReference type="InterPro" id="IPR011029">
    <property type="entry name" value="DEATH-like_dom_sf"/>
</dbReference>
<dbReference type="PANTHER" id="PTHR15077">
    <property type="entry name" value="FAS-ASSOCIATING DEATH DOMAIN-CONTAINING PROTEIN FADD"/>
    <property type="match status" value="1"/>
</dbReference>
<keyword evidence="3" id="KW-1185">Reference proteome</keyword>
<dbReference type="Gene3D" id="1.10.533.10">
    <property type="entry name" value="Death Domain, Fas"/>
    <property type="match status" value="2"/>
</dbReference>
<sequence>MGDFLKAKFFGCGPRSRNNETRGTETGRADSIAGGVQGSTVGSASENQVDATERPNNVSSSRGPTQNIPTSSEHDERQNQTRGSSGNNDQLQLPQGYRLDDIIDKDSKLYKRYLLHIAKNLTTGDDWKNLGGYLRISNNALDSISVDYGGQVKERAYQMLIKWTESSHEPTLKSLLDGLEMAGQRQLVHEISEVLRENSNQPQGGQQVTESHFLGIASDILDDWRFIGRYLGLKESVIREIEEKNIAHMKAYEMLIVWKKRNGREATLEVLQAALHDVGKEDLVKKLRQELLNE</sequence>
<dbReference type="KEGG" id="aten:116300953"/>
<gene>
    <name evidence="4" type="primary">LOC116300953</name>
</gene>
<proteinExistence type="predicted"/>
<dbReference type="Proteomes" id="UP000515163">
    <property type="component" value="Unplaced"/>
</dbReference>
<dbReference type="Pfam" id="PF00531">
    <property type="entry name" value="Death"/>
    <property type="match status" value="2"/>
</dbReference>
<name>A0A6P8IGD2_ACTTE</name>
<dbReference type="RefSeq" id="XP_031565794.1">
    <property type="nucleotide sequence ID" value="XM_031709934.1"/>
</dbReference>
<feature type="compositionally biased region" description="Polar residues" evidence="1">
    <location>
        <begin position="80"/>
        <end position="93"/>
    </location>
</feature>
<dbReference type="GeneID" id="116300953"/>
<evidence type="ECO:0000256" key="1">
    <source>
        <dbReference type="SAM" id="MobiDB-lite"/>
    </source>
</evidence>
<dbReference type="GO" id="GO:0007165">
    <property type="term" value="P:signal transduction"/>
    <property type="evidence" value="ECO:0007669"/>
    <property type="project" value="InterPro"/>
</dbReference>
<dbReference type="PROSITE" id="PS50017">
    <property type="entry name" value="DEATH_DOMAIN"/>
    <property type="match status" value="2"/>
</dbReference>
<organism evidence="3 4">
    <name type="scientific">Actinia tenebrosa</name>
    <name type="common">Australian red waratah sea anemone</name>
    <dbReference type="NCBI Taxonomy" id="6105"/>
    <lineage>
        <taxon>Eukaryota</taxon>
        <taxon>Metazoa</taxon>
        <taxon>Cnidaria</taxon>
        <taxon>Anthozoa</taxon>
        <taxon>Hexacorallia</taxon>
        <taxon>Actiniaria</taxon>
        <taxon>Actiniidae</taxon>
        <taxon>Actinia</taxon>
    </lineage>
</organism>
<dbReference type="InParanoid" id="A0A6P8IGD2"/>